<dbReference type="PROSITE" id="PS51257">
    <property type="entry name" value="PROKAR_LIPOPROTEIN"/>
    <property type="match status" value="1"/>
</dbReference>
<organism evidence="1">
    <name type="scientific">uncultured Rubellimicrobium sp</name>
    <dbReference type="NCBI Taxonomy" id="543078"/>
    <lineage>
        <taxon>Bacteria</taxon>
        <taxon>Pseudomonadati</taxon>
        <taxon>Pseudomonadota</taxon>
        <taxon>Alphaproteobacteria</taxon>
        <taxon>Rhodobacterales</taxon>
        <taxon>Roseobacteraceae</taxon>
        <taxon>Rubellimicrobium</taxon>
        <taxon>environmental samples</taxon>
    </lineage>
</organism>
<sequence length="209" mass="21167">MRSMWICAGAALTGLVGCGADAVRDVATFEEMVEESAAMAERVAEMPIARATDMPTTGSATFEGLAAIGAYTERESALLGDLSVQVDFAGEEIRGRIDGVTGSVDGGPVQDWDGALVLSDGYAGLFSGGGVGPDGPFEIPAYGGFDADLSGDLTAGTDVIVVDGTLRGEFHVEEGRVAALSGNSGSDEMNVVLNGTDVGGVVTVVGERP</sequence>
<reference evidence="1" key="1">
    <citation type="submission" date="2020-02" db="EMBL/GenBank/DDBJ databases">
        <authorList>
            <person name="Meier V. D."/>
        </authorList>
    </citation>
    <scope>NUCLEOTIDE SEQUENCE</scope>
    <source>
        <strain evidence="1">AVDCRST_MAG15</strain>
    </source>
</reference>
<gene>
    <name evidence="1" type="ORF">AVDCRST_MAG15-1846</name>
</gene>
<name>A0A6J4PGF0_9RHOB</name>
<evidence type="ECO:0000313" key="1">
    <source>
        <dbReference type="EMBL" id="CAA9415252.1"/>
    </source>
</evidence>
<dbReference type="EMBL" id="CADCUU010000263">
    <property type="protein sequence ID" value="CAA9415252.1"/>
    <property type="molecule type" value="Genomic_DNA"/>
</dbReference>
<proteinExistence type="predicted"/>
<dbReference type="AlphaFoldDB" id="A0A6J4PGF0"/>
<dbReference type="Gene3D" id="2.40.160.90">
    <property type="match status" value="1"/>
</dbReference>
<protein>
    <submittedName>
        <fullName evidence="1">Uncharacterized protein</fullName>
    </submittedName>
</protein>
<accession>A0A6J4PGF0</accession>